<name>B9TB39_RICCO</name>
<dbReference type="Pfam" id="PF07589">
    <property type="entry name" value="PEP-CTERM"/>
    <property type="match status" value="1"/>
</dbReference>
<feature type="signal peptide" evidence="1">
    <location>
        <begin position="1"/>
        <end position="20"/>
    </location>
</feature>
<keyword evidence="4" id="KW-1185">Reference proteome</keyword>
<dbReference type="Proteomes" id="UP000008311">
    <property type="component" value="Unassembled WGS sequence"/>
</dbReference>
<feature type="domain" description="Ice-binding protein C-terminal" evidence="2">
    <location>
        <begin position="179"/>
        <end position="203"/>
    </location>
</feature>
<reference evidence="4" key="1">
    <citation type="journal article" date="2010" name="Nat. Biotechnol.">
        <title>Draft genome sequence of the oilseed species Ricinus communis.</title>
        <authorList>
            <person name="Chan A.P."/>
            <person name="Crabtree J."/>
            <person name="Zhao Q."/>
            <person name="Lorenzi H."/>
            <person name="Orvis J."/>
            <person name="Puiu D."/>
            <person name="Melake-Berhan A."/>
            <person name="Jones K.M."/>
            <person name="Redman J."/>
            <person name="Chen G."/>
            <person name="Cahoon E.B."/>
            <person name="Gedil M."/>
            <person name="Stanke M."/>
            <person name="Haas B.J."/>
            <person name="Wortman J.R."/>
            <person name="Fraser-Liggett C.M."/>
            <person name="Ravel J."/>
            <person name="Rabinowicz P.D."/>
        </authorList>
    </citation>
    <scope>NUCLEOTIDE SEQUENCE [LARGE SCALE GENOMIC DNA]</scope>
    <source>
        <strain evidence="4">cv. Hale</strain>
    </source>
</reference>
<evidence type="ECO:0000313" key="4">
    <source>
        <dbReference type="Proteomes" id="UP000008311"/>
    </source>
</evidence>
<evidence type="ECO:0000259" key="2">
    <source>
        <dbReference type="Pfam" id="PF07589"/>
    </source>
</evidence>
<accession>B9TB39</accession>
<feature type="chain" id="PRO_5002890118" description="Ice-binding protein C-terminal domain-containing protein" evidence="1">
    <location>
        <begin position="21"/>
        <end position="205"/>
    </location>
</feature>
<organism evidence="3 4">
    <name type="scientific">Ricinus communis</name>
    <name type="common">Castor bean</name>
    <dbReference type="NCBI Taxonomy" id="3988"/>
    <lineage>
        <taxon>Eukaryota</taxon>
        <taxon>Viridiplantae</taxon>
        <taxon>Streptophyta</taxon>
        <taxon>Embryophyta</taxon>
        <taxon>Tracheophyta</taxon>
        <taxon>Spermatophyta</taxon>
        <taxon>Magnoliopsida</taxon>
        <taxon>eudicotyledons</taxon>
        <taxon>Gunneridae</taxon>
        <taxon>Pentapetalae</taxon>
        <taxon>rosids</taxon>
        <taxon>fabids</taxon>
        <taxon>Malpighiales</taxon>
        <taxon>Euphorbiaceae</taxon>
        <taxon>Acalyphoideae</taxon>
        <taxon>Acalypheae</taxon>
        <taxon>Ricinus</taxon>
    </lineage>
</organism>
<dbReference type="EMBL" id="EQ976162">
    <property type="protein sequence ID" value="EEF26925.1"/>
    <property type="molecule type" value="Genomic_DNA"/>
</dbReference>
<evidence type="ECO:0000313" key="3">
    <source>
        <dbReference type="EMBL" id="EEF26925.1"/>
    </source>
</evidence>
<dbReference type="Gene3D" id="2.60.120.260">
    <property type="entry name" value="Galactose-binding domain-like"/>
    <property type="match status" value="1"/>
</dbReference>
<dbReference type="AlphaFoldDB" id="B9TB39"/>
<gene>
    <name evidence="3" type="ORF">RCOM_0334460</name>
</gene>
<dbReference type="InterPro" id="IPR013424">
    <property type="entry name" value="Ice-binding_C"/>
</dbReference>
<dbReference type="InParanoid" id="B9TB39"/>
<sequence length="205" mass="22187">MRTKYAILLTSLLLSTQVHANLLKNGGAELGDLSGWTVGGLSNPTVDDGGFDPGISPRTGAYMFRGGIGSYGTLTQKVLLTGMGLGRELTVTFWEQGLDQDTPSDDGYVTLTYFSLGGAVLGTQSTDEIDSHDGVWSPYRGIFAVPLDAISVDYTMHFKRNFGLDLDAFFDDNSLTLTTVPEPSTAWLMLAGLGLMGAFWRRRTR</sequence>
<proteinExistence type="predicted"/>
<protein>
    <recommendedName>
        <fullName evidence="2">Ice-binding protein C-terminal domain-containing protein</fullName>
    </recommendedName>
</protein>
<evidence type="ECO:0000256" key="1">
    <source>
        <dbReference type="SAM" id="SignalP"/>
    </source>
</evidence>
<dbReference type="NCBIfam" id="TIGR02595">
    <property type="entry name" value="PEP_CTERM"/>
    <property type="match status" value="1"/>
</dbReference>
<keyword evidence="1" id="KW-0732">Signal</keyword>